<evidence type="ECO:0000256" key="5">
    <source>
        <dbReference type="ARBA" id="ARBA00022776"/>
    </source>
</evidence>
<dbReference type="GO" id="GO:0051301">
    <property type="term" value="P:cell division"/>
    <property type="evidence" value="ECO:0007669"/>
    <property type="project" value="UniProtKB-KW"/>
</dbReference>
<feature type="compositionally biased region" description="Basic and acidic residues" evidence="14">
    <location>
        <begin position="802"/>
        <end position="818"/>
    </location>
</feature>
<feature type="coiled-coil region" evidence="13">
    <location>
        <begin position="239"/>
        <end position="351"/>
    </location>
</feature>
<name>A0A232FFN7_9HYME</name>
<dbReference type="Gene3D" id="1.20.1060.20">
    <property type="match status" value="1"/>
</dbReference>
<comment type="subcellular location">
    <subcellularLocation>
        <location evidence="1 12">Nucleus</location>
    </subcellularLocation>
</comment>
<reference evidence="16 17" key="1">
    <citation type="journal article" date="2017" name="Curr. Biol.">
        <title>The Evolution of Venom by Co-option of Single-Copy Genes.</title>
        <authorList>
            <person name="Martinson E.O."/>
            <person name="Mrinalini"/>
            <person name="Kelkar Y.D."/>
            <person name="Chang C.H."/>
            <person name="Werren J.H."/>
        </authorList>
    </citation>
    <scope>NUCLEOTIDE SEQUENCE [LARGE SCALE GENOMIC DNA]</scope>
    <source>
        <strain evidence="16 17">Alberta</strain>
        <tissue evidence="16">Whole body</tissue>
    </source>
</reference>
<feature type="region of interest" description="Disordered" evidence="14">
    <location>
        <begin position="802"/>
        <end position="823"/>
    </location>
</feature>
<dbReference type="GO" id="GO:0005634">
    <property type="term" value="C:nucleus"/>
    <property type="evidence" value="ECO:0007669"/>
    <property type="project" value="UniProtKB-SubCell"/>
</dbReference>
<keyword evidence="6" id="KW-0067">ATP-binding</keyword>
<comment type="function">
    <text evidence="11">Central component of the condensin complex, a complex required for conversion of interphase chromatin into mitotic-like condense chromosomes. The condensin complex probably introduces positive supercoils into relaxed DNA in the presence of type I topoisomerases and converts nicked DNA into positive knotted forms in the presence of type II topoisomerases.</text>
</comment>
<comment type="caution">
    <text evidence="16">The sequence shown here is derived from an EMBL/GenBank/DDBJ whole genome shotgun (WGS) entry which is preliminary data.</text>
</comment>
<dbReference type="InterPro" id="IPR027120">
    <property type="entry name" value="Smc2_ABC"/>
</dbReference>
<dbReference type="Gene3D" id="3.30.70.1620">
    <property type="match status" value="1"/>
</dbReference>
<comment type="similarity">
    <text evidence="2">Belongs to the SMC family. SMC2 subfamily.</text>
</comment>
<dbReference type="InterPro" id="IPR027417">
    <property type="entry name" value="P-loop_NTPase"/>
</dbReference>
<keyword evidence="4" id="KW-0547">Nucleotide-binding</keyword>
<sequence length="1177" mass="134556">MYIKSMVIEGFKSYGKRVEINGFDREFNAITGLNGSGKSNILDSICFVLGISNLSNVRASNLQELVYKSGQAGVKKASVTIVFDNRNRESSPMGYEDYEEITVTRQVVIDGKNKYMINGSNVPNKRVQDMFCSVQLNVNNPHFLIMQGRITKVLNMKPPEILSMIEEAAGTKMYETKKAASLKLIEKKDSKLREINDILKDELGPKIAKLKEERAQYMEYQRVTRELEHCKRIYIAWKYVNALRNSDKANEDVQAIKQKIEDKQKNIKDGEQEIKNIEQLIVEITEKRNSEQDDKLGEIEQNLREAEKKEHKITAEINSNKENIKAAETTIKQLKSNLKDDEKLLEVKLKEIDKVGGLFEQLKEQDRLDSEAVVAAQEAYQKISSGLLQCDDGTNATLEQQLINAKQNLSQAQTEIKQCEMTLVHNKQQLMAKKSEMQSTENDYRKDNKKLEDMQKDLKNFENELSKLNYQDGLLESLEEQKGALIREVRRLSDQVDNVESQYPNLRFYYKDPKPNFNRASVKGLVCKSITVKDRKAAYALEIAAGGRLYNVMVDSDQTGKDILKYGQLQSRVTIVPLNKIVGRVMDQRTIEIAQNLVGAENVQPAIELIEYPEETRAAMHWIFGNVFICKDMNVAKQVAYHRNIMKKCITLQGDVFDPSGVLSGGSAARGGSVLLKLDELKELQYALNEKEQSLQEINARIASIHKTADRFNSLKQQFNVKQHELDMVKQRLQKTTHHQLKTEVEILESSLKELTEKMAAAKELENTSAKRAKEIEAQIKDADNIREKQLKEAENKLKTLKKKAEASRKEWQKREQESETLNLETSELQKAIENGKEQLKKAEEKLNEIKEKGNALKSDLDEANVVVKEFQNELKARKDAIHQHNVEIQKLQHKKENILKQAQESELEIKKLNHEVTAIKVTAADCKNKIADYLRRHEWIKQDEKYFNEKGSMYDFEANNPEEMGQKTRELESLLNKLSRTVNARAMHHLNQEEEQHTELLKKKKILEGDRKKILDSIKKLDEKKKMTLLEAWERVNKDFGSIFSSLLPGADAKLEPPENQSVLDGLEVKIALCGVWKDSLGELSGGQRSLVALSLILAMLLFKPAPLYILDEVDAALDLSHTENIGAMLKRHFKSSQFIVVSLKNGMFNNANVLFKTRFVDGMSAITRTERPRGK</sequence>
<keyword evidence="3" id="KW-0132">Cell division</keyword>
<evidence type="ECO:0000313" key="16">
    <source>
        <dbReference type="EMBL" id="OXU29249.1"/>
    </source>
</evidence>
<evidence type="ECO:0000313" key="17">
    <source>
        <dbReference type="Proteomes" id="UP000215335"/>
    </source>
</evidence>
<evidence type="ECO:0000256" key="12">
    <source>
        <dbReference type="PIRNR" id="PIRNR005719"/>
    </source>
</evidence>
<accession>A0A232FFN7</accession>
<dbReference type="Pfam" id="PF06470">
    <property type="entry name" value="SMC_hinge"/>
    <property type="match status" value="1"/>
</dbReference>
<evidence type="ECO:0000256" key="10">
    <source>
        <dbReference type="ARBA" id="ARBA00023306"/>
    </source>
</evidence>
<keyword evidence="5" id="KW-0498">Mitosis</keyword>
<dbReference type="GO" id="GO:0005524">
    <property type="term" value="F:ATP binding"/>
    <property type="evidence" value="ECO:0007669"/>
    <property type="project" value="UniProtKB-KW"/>
</dbReference>
<feature type="domain" description="SMC hinge" evidence="15">
    <location>
        <begin position="520"/>
        <end position="640"/>
    </location>
</feature>
<feature type="coiled-coil region" evidence="13">
    <location>
        <begin position="681"/>
        <end position="708"/>
    </location>
</feature>
<dbReference type="InterPro" id="IPR010935">
    <property type="entry name" value="SMC_hinge"/>
</dbReference>
<keyword evidence="8" id="KW-0226">DNA condensation</keyword>
<dbReference type="STRING" id="543379.A0A232FFN7"/>
<proteinExistence type="inferred from homology"/>
<keyword evidence="9 12" id="KW-0539">Nucleus</keyword>
<dbReference type="Pfam" id="PF02463">
    <property type="entry name" value="SMC_N"/>
    <property type="match status" value="1"/>
</dbReference>
<evidence type="ECO:0000256" key="7">
    <source>
        <dbReference type="ARBA" id="ARBA00023054"/>
    </source>
</evidence>
<gene>
    <name evidence="16" type="ORF">TSAR_007485</name>
</gene>
<evidence type="ECO:0000256" key="13">
    <source>
        <dbReference type="SAM" id="Coils"/>
    </source>
</evidence>
<dbReference type="AlphaFoldDB" id="A0A232FFN7"/>
<dbReference type="FunFam" id="3.40.50.300:FF:000385">
    <property type="entry name" value="Structural maintenance of chromosomes 2"/>
    <property type="match status" value="1"/>
</dbReference>
<keyword evidence="7 13" id="KW-0175">Coiled coil</keyword>
<dbReference type="GO" id="GO:0016887">
    <property type="term" value="F:ATP hydrolysis activity"/>
    <property type="evidence" value="ECO:0007669"/>
    <property type="project" value="InterPro"/>
</dbReference>
<dbReference type="InterPro" id="IPR024704">
    <property type="entry name" value="SMC"/>
</dbReference>
<evidence type="ECO:0000259" key="15">
    <source>
        <dbReference type="SMART" id="SM00968"/>
    </source>
</evidence>
<feature type="coiled-coil region" evidence="13">
    <location>
        <begin position="395"/>
        <end position="502"/>
    </location>
</feature>
<keyword evidence="17" id="KW-1185">Reference proteome</keyword>
<dbReference type="SMART" id="SM00968">
    <property type="entry name" value="SMC_hinge"/>
    <property type="match status" value="1"/>
</dbReference>
<evidence type="ECO:0000256" key="11">
    <source>
        <dbReference type="ARBA" id="ARBA00058936"/>
    </source>
</evidence>
<dbReference type="FunFam" id="3.40.50.300:FF:000278">
    <property type="entry name" value="Structural maintenance of chromosomes 2"/>
    <property type="match status" value="1"/>
</dbReference>
<dbReference type="OrthoDB" id="10255539at2759"/>
<dbReference type="SUPFAM" id="SSF52540">
    <property type="entry name" value="P-loop containing nucleoside triphosphate hydrolases"/>
    <property type="match status" value="1"/>
</dbReference>
<evidence type="ECO:0000256" key="14">
    <source>
        <dbReference type="SAM" id="MobiDB-lite"/>
    </source>
</evidence>
<evidence type="ECO:0000256" key="4">
    <source>
        <dbReference type="ARBA" id="ARBA00022741"/>
    </source>
</evidence>
<dbReference type="InterPro" id="IPR003395">
    <property type="entry name" value="RecF/RecN/SMC_N"/>
</dbReference>
<evidence type="ECO:0000256" key="8">
    <source>
        <dbReference type="ARBA" id="ARBA00023067"/>
    </source>
</evidence>
<evidence type="ECO:0000256" key="6">
    <source>
        <dbReference type="ARBA" id="ARBA00022840"/>
    </source>
</evidence>
<dbReference type="EMBL" id="NNAY01000320">
    <property type="protein sequence ID" value="OXU29249.1"/>
    <property type="molecule type" value="Genomic_DNA"/>
</dbReference>
<dbReference type="GO" id="GO:0005694">
    <property type="term" value="C:chromosome"/>
    <property type="evidence" value="ECO:0007669"/>
    <property type="project" value="InterPro"/>
</dbReference>
<evidence type="ECO:0000256" key="3">
    <source>
        <dbReference type="ARBA" id="ARBA00022618"/>
    </source>
</evidence>
<evidence type="ECO:0000256" key="2">
    <source>
        <dbReference type="ARBA" id="ARBA00005231"/>
    </source>
</evidence>
<keyword evidence="10" id="KW-0131">Cell cycle</keyword>
<dbReference type="PANTHER" id="PTHR43977">
    <property type="entry name" value="STRUCTURAL MAINTENANCE OF CHROMOSOMES PROTEIN 3"/>
    <property type="match status" value="1"/>
</dbReference>
<dbReference type="Proteomes" id="UP000215335">
    <property type="component" value="Unassembled WGS sequence"/>
</dbReference>
<protein>
    <recommendedName>
        <fullName evidence="12">Structural maintenance of chromosomes protein</fullName>
    </recommendedName>
</protein>
<dbReference type="InterPro" id="IPR036277">
    <property type="entry name" value="SMC_hinge_sf"/>
</dbReference>
<organism evidence="16 17">
    <name type="scientific">Trichomalopsis sarcophagae</name>
    <dbReference type="NCBI Taxonomy" id="543379"/>
    <lineage>
        <taxon>Eukaryota</taxon>
        <taxon>Metazoa</taxon>
        <taxon>Ecdysozoa</taxon>
        <taxon>Arthropoda</taxon>
        <taxon>Hexapoda</taxon>
        <taxon>Insecta</taxon>
        <taxon>Pterygota</taxon>
        <taxon>Neoptera</taxon>
        <taxon>Endopterygota</taxon>
        <taxon>Hymenoptera</taxon>
        <taxon>Apocrita</taxon>
        <taxon>Proctotrupomorpha</taxon>
        <taxon>Chalcidoidea</taxon>
        <taxon>Pteromalidae</taxon>
        <taxon>Pteromalinae</taxon>
        <taxon>Trichomalopsis</taxon>
    </lineage>
</organism>
<evidence type="ECO:0000256" key="9">
    <source>
        <dbReference type="ARBA" id="ARBA00023242"/>
    </source>
</evidence>
<evidence type="ECO:0000256" key="1">
    <source>
        <dbReference type="ARBA" id="ARBA00004123"/>
    </source>
</evidence>
<dbReference type="Gene3D" id="3.40.50.300">
    <property type="entry name" value="P-loop containing nucleotide triphosphate hydrolases"/>
    <property type="match status" value="2"/>
</dbReference>
<dbReference type="GO" id="GO:0030261">
    <property type="term" value="P:chromosome condensation"/>
    <property type="evidence" value="ECO:0007669"/>
    <property type="project" value="UniProtKB-KW"/>
</dbReference>
<dbReference type="SUPFAM" id="SSF75553">
    <property type="entry name" value="Smc hinge domain"/>
    <property type="match status" value="1"/>
</dbReference>
<dbReference type="PIRSF" id="PIRSF005719">
    <property type="entry name" value="SMC"/>
    <property type="match status" value="1"/>
</dbReference>
<dbReference type="CDD" id="cd03273">
    <property type="entry name" value="ABC_SMC2_euk"/>
    <property type="match status" value="1"/>
</dbReference>